<dbReference type="RefSeq" id="WP_309859013.1">
    <property type="nucleotide sequence ID" value="NZ_JAVDQJ010000026.1"/>
</dbReference>
<organism evidence="1 2">
    <name type="scientific">Deinococcus soli</name>
    <name type="common">ex Cha et al. 2016</name>
    <dbReference type="NCBI Taxonomy" id="1309411"/>
    <lineage>
        <taxon>Bacteria</taxon>
        <taxon>Thermotogati</taxon>
        <taxon>Deinococcota</taxon>
        <taxon>Deinococci</taxon>
        <taxon>Deinococcales</taxon>
        <taxon>Deinococcaceae</taxon>
        <taxon>Deinococcus</taxon>
    </lineage>
</organism>
<protein>
    <submittedName>
        <fullName evidence="1">Uncharacterized protein</fullName>
    </submittedName>
</protein>
<evidence type="ECO:0000313" key="2">
    <source>
        <dbReference type="Proteomes" id="UP001185331"/>
    </source>
</evidence>
<sequence length="205" mass="21370">MPLLPEDLAQCSRRVLAHLRASHVAGRGFADTGELAQALQADLPLVAASCRQLQGLGELAIVANRGGDELLVRITEAGMRAADRVDTPPSGGLTQNFHAPVGIVATQVGNHNTMTPQQRSGGTVEEFALLLAQLRAQVATLPEDDQDEATMTIESLDKGVKEGKLARAGRAVETLSKLGAASATFVTSLKTISQALGLPFPGADS</sequence>
<proteinExistence type="predicted"/>
<accession>A0AAE4BR12</accession>
<evidence type="ECO:0000313" key="1">
    <source>
        <dbReference type="EMBL" id="MDR6221301.1"/>
    </source>
</evidence>
<dbReference type="AlphaFoldDB" id="A0AAE4BR12"/>
<name>A0AAE4BR12_9DEIO</name>
<reference evidence="1" key="1">
    <citation type="submission" date="2023-07" db="EMBL/GenBank/DDBJ databases">
        <title>Sorghum-associated microbial communities from plants grown in Nebraska, USA.</title>
        <authorList>
            <person name="Schachtman D."/>
        </authorList>
    </citation>
    <scope>NUCLEOTIDE SEQUENCE</scope>
    <source>
        <strain evidence="1">BE330</strain>
    </source>
</reference>
<dbReference type="EMBL" id="JAVDQK010000028">
    <property type="protein sequence ID" value="MDR6221301.1"/>
    <property type="molecule type" value="Genomic_DNA"/>
</dbReference>
<comment type="caution">
    <text evidence="1">The sequence shown here is derived from an EMBL/GenBank/DDBJ whole genome shotgun (WGS) entry which is preliminary data.</text>
</comment>
<gene>
    <name evidence="1" type="ORF">J2Y00_004933</name>
</gene>
<dbReference type="Proteomes" id="UP001185331">
    <property type="component" value="Unassembled WGS sequence"/>
</dbReference>